<dbReference type="RefSeq" id="WP_268757657.1">
    <property type="nucleotide sequence ID" value="NZ_CP113836.1"/>
</dbReference>
<evidence type="ECO:0000256" key="1">
    <source>
        <dbReference type="ARBA" id="ARBA00004771"/>
    </source>
</evidence>
<dbReference type="InterPro" id="IPR045034">
    <property type="entry name" value="O-acyltransferase_WSD1-like"/>
</dbReference>
<dbReference type="NCBIfam" id="TIGR02946">
    <property type="entry name" value="acyl_WS_DGAT"/>
    <property type="match status" value="1"/>
</dbReference>
<dbReference type="InterPro" id="IPR009721">
    <property type="entry name" value="O-acyltransferase_WSD1_C"/>
</dbReference>
<organism evidence="14 15">
    <name type="scientific">Amycolatopsis cynarae</name>
    <dbReference type="NCBI Taxonomy" id="2995223"/>
    <lineage>
        <taxon>Bacteria</taxon>
        <taxon>Bacillati</taxon>
        <taxon>Actinomycetota</taxon>
        <taxon>Actinomycetes</taxon>
        <taxon>Pseudonocardiales</taxon>
        <taxon>Pseudonocardiaceae</taxon>
        <taxon>Amycolatopsis</taxon>
    </lineage>
</organism>
<evidence type="ECO:0000256" key="3">
    <source>
        <dbReference type="ARBA" id="ARBA00009587"/>
    </source>
</evidence>
<dbReference type="InterPro" id="IPR014292">
    <property type="entry name" value="Acyl_transf_WS/DGAT"/>
</dbReference>
<keyword evidence="9 11" id="KW-0012">Acyltransferase</keyword>
<dbReference type="PANTHER" id="PTHR31650">
    <property type="entry name" value="O-ACYLTRANSFERASE (WSD1-LIKE) FAMILY PROTEIN"/>
    <property type="match status" value="1"/>
</dbReference>
<feature type="domain" description="O-acyltransferase WSD1-like N-terminal" evidence="12">
    <location>
        <begin position="4"/>
        <end position="265"/>
    </location>
</feature>
<evidence type="ECO:0000256" key="4">
    <source>
        <dbReference type="ARBA" id="ARBA00013244"/>
    </source>
</evidence>
<dbReference type="Gene3D" id="3.30.559.10">
    <property type="entry name" value="Chloramphenicol acetyltransferase-like domain"/>
    <property type="match status" value="1"/>
</dbReference>
<protein>
    <recommendedName>
        <fullName evidence="4 11">Diacylglycerol O-acyltransferase</fullName>
        <ecNumber evidence="4 11">2.3.1.20</ecNumber>
    </recommendedName>
</protein>
<dbReference type="Pfam" id="PF06974">
    <property type="entry name" value="WS_DGAT_C"/>
    <property type="match status" value="1"/>
</dbReference>
<evidence type="ECO:0000256" key="6">
    <source>
        <dbReference type="ARBA" id="ARBA00022679"/>
    </source>
</evidence>
<comment type="pathway">
    <text evidence="1 11">Glycerolipid metabolism; triacylglycerol biosynthesis.</text>
</comment>
<evidence type="ECO:0000313" key="15">
    <source>
        <dbReference type="Proteomes" id="UP001163203"/>
    </source>
</evidence>
<dbReference type="EC" id="2.3.1.20" evidence="4 11"/>
<evidence type="ECO:0000259" key="12">
    <source>
        <dbReference type="Pfam" id="PF03007"/>
    </source>
</evidence>
<keyword evidence="15" id="KW-1185">Reference proteome</keyword>
<keyword evidence="7 11" id="KW-0319">Glycerol metabolism</keyword>
<evidence type="ECO:0000256" key="7">
    <source>
        <dbReference type="ARBA" id="ARBA00022798"/>
    </source>
</evidence>
<evidence type="ECO:0000256" key="5">
    <source>
        <dbReference type="ARBA" id="ARBA00022516"/>
    </source>
</evidence>
<dbReference type="Pfam" id="PF03007">
    <property type="entry name" value="WS_DGAT_cat"/>
    <property type="match status" value="1"/>
</dbReference>
<dbReference type="InterPro" id="IPR023213">
    <property type="entry name" value="CAT-like_dom_sf"/>
</dbReference>
<comment type="similarity">
    <text evidence="3 11">Belongs to the long-chain O-acyltransferase family.</text>
</comment>
<keyword evidence="6 11" id="KW-0808">Transferase</keyword>
<feature type="domain" description="O-acyltransferase WSD1 C-terminal" evidence="13">
    <location>
        <begin position="307"/>
        <end position="456"/>
    </location>
</feature>
<evidence type="ECO:0000256" key="10">
    <source>
        <dbReference type="ARBA" id="ARBA00048109"/>
    </source>
</evidence>
<keyword evidence="5 11" id="KW-0444">Lipid biosynthesis</keyword>
<dbReference type="EMBL" id="CP113836">
    <property type="protein sequence ID" value="WAL67558.1"/>
    <property type="molecule type" value="Genomic_DNA"/>
</dbReference>
<reference evidence="14" key="1">
    <citation type="submission" date="2022-11" db="EMBL/GenBank/DDBJ databases">
        <authorList>
            <person name="Mo P."/>
        </authorList>
    </citation>
    <scope>NUCLEOTIDE SEQUENCE</scope>
    <source>
        <strain evidence="14">HUAS 11-8</strain>
    </source>
</reference>
<evidence type="ECO:0000313" key="14">
    <source>
        <dbReference type="EMBL" id="WAL67558.1"/>
    </source>
</evidence>
<comment type="pathway">
    <text evidence="2">Lipid metabolism.</text>
</comment>
<proteinExistence type="inferred from homology"/>
<keyword evidence="8 11" id="KW-0443">Lipid metabolism</keyword>
<dbReference type="Proteomes" id="UP001163203">
    <property type="component" value="Chromosome"/>
</dbReference>
<accession>A0ABY7B8R6</accession>
<evidence type="ECO:0000256" key="2">
    <source>
        <dbReference type="ARBA" id="ARBA00005189"/>
    </source>
</evidence>
<name>A0ABY7B8R6_9PSEU</name>
<evidence type="ECO:0000259" key="13">
    <source>
        <dbReference type="Pfam" id="PF06974"/>
    </source>
</evidence>
<dbReference type="SUPFAM" id="SSF52777">
    <property type="entry name" value="CoA-dependent acyltransferases"/>
    <property type="match status" value="1"/>
</dbReference>
<dbReference type="PANTHER" id="PTHR31650:SF1">
    <property type="entry name" value="WAX ESTER SYNTHASE_DIACYLGLYCEROL ACYLTRANSFERASE 4-RELATED"/>
    <property type="match status" value="1"/>
</dbReference>
<sequence length="464" mass="50585">MQPLSGLDASFLYLETPSQVLHVCALLTLDGSTMPGGYRFDEFKAKLSERVAAIPQFRRKLHDSPFNLLHPVWVEDTGFDLDRHLHRVAVPSPGDREALAELCAYFAGQPLDRSRPLWEFYVIEGVEGDGVAVLLKLHHASVDGVSGAMLIAYLCGLDPHSLVPLPEAQENPAPPSHFDLLRSSLAGLARRPVEMARLLPDLLGMAPRWVGRALTRTGMPAPFTAPRTSFNRTITGLRKVAYTSLDLQDVKKVRRAFKVTVNDVVLALCAGALRRYLDGRGELPREPLVATVPVSVQGRTARDGGANQVSAFFAALPTQLADPAARIYAIAESNRVAKEHHFSIKPDMLQDWAQFAPARLSGLAMRAYSALRLAEKHPVVHNLIISNVPGPREPMYLLGARVTGLYPLGPVFHGAGLNVTVMSNAGRVDVGLLAARELVPELWSLADAVQDEMEELLRTAPGLA</sequence>
<dbReference type="InterPro" id="IPR004255">
    <property type="entry name" value="O-acyltransferase_WSD1_N"/>
</dbReference>
<evidence type="ECO:0000256" key="11">
    <source>
        <dbReference type="RuleBase" id="RU361241"/>
    </source>
</evidence>
<evidence type="ECO:0000256" key="8">
    <source>
        <dbReference type="ARBA" id="ARBA00023098"/>
    </source>
</evidence>
<evidence type="ECO:0000256" key="9">
    <source>
        <dbReference type="ARBA" id="ARBA00023315"/>
    </source>
</evidence>
<gene>
    <name evidence="14" type="ORF">ORV05_07190</name>
</gene>
<comment type="catalytic activity">
    <reaction evidence="10 11">
        <text>an acyl-CoA + a 1,2-diacyl-sn-glycerol = a triacyl-sn-glycerol + CoA</text>
        <dbReference type="Rhea" id="RHEA:10868"/>
        <dbReference type="ChEBI" id="CHEBI:17815"/>
        <dbReference type="ChEBI" id="CHEBI:57287"/>
        <dbReference type="ChEBI" id="CHEBI:58342"/>
        <dbReference type="ChEBI" id="CHEBI:64615"/>
        <dbReference type="EC" id="2.3.1.20"/>
    </reaction>
</comment>